<dbReference type="PROSITE" id="PS51447">
    <property type="entry name" value="FDX_ACB"/>
    <property type="match status" value="1"/>
</dbReference>
<comment type="subunit">
    <text evidence="3 15">Tetramer of two alpha and two beta subunits.</text>
</comment>
<evidence type="ECO:0000256" key="12">
    <source>
        <dbReference type="ARBA" id="ARBA00022917"/>
    </source>
</evidence>
<keyword evidence="10 15" id="KW-0460">Magnesium</keyword>
<dbReference type="EMBL" id="CP098747">
    <property type="protein sequence ID" value="USG60965.1"/>
    <property type="molecule type" value="Genomic_DNA"/>
</dbReference>
<feature type="binding site" evidence="15">
    <location>
        <position position="463"/>
    </location>
    <ligand>
        <name>Mg(2+)</name>
        <dbReference type="ChEBI" id="CHEBI:18420"/>
        <note>shared with alpha subunit</note>
    </ligand>
</feature>
<dbReference type="Gene3D" id="3.30.56.10">
    <property type="match status" value="2"/>
</dbReference>
<dbReference type="SUPFAM" id="SSF55681">
    <property type="entry name" value="Class II aaRS and biotin synthetases"/>
    <property type="match status" value="1"/>
</dbReference>
<evidence type="ECO:0000256" key="5">
    <source>
        <dbReference type="ARBA" id="ARBA00022555"/>
    </source>
</evidence>
<comment type="catalytic activity">
    <reaction evidence="14 15">
        <text>tRNA(Phe) + L-phenylalanine + ATP = L-phenylalanyl-tRNA(Phe) + AMP + diphosphate + H(+)</text>
        <dbReference type="Rhea" id="RHEA:19413"/>
        <dbReference type="Rhea" id="RHEA-COMP:9668"/>
        <dbReference type="Rhea" id="RHEA-COMP:9699"/>
        <dbReference type="ChEBI" id="CHEBI:15378"/>
        <dbReference type="ChEBI" id="CHEBI:30616"/>
        <dbReference type="ChEBI" id="CHEBI:33019"/>
        <dbReference type="ChEBI" id="CHEBI:58095"/>
        <dbReference type="ChEBI" id="CHEBI:78442"/>
        <dbReference type="ChEBI" id="CHEBI:78531"/>
        <dbReference type="ChEBI" id="CHEBI:456215"/>
        <dbReference type="EC" id="6.1.1.20"/>
    </reaction>
</comment>
<dbReference type="InterPro" id="IPR005146">
    <property type="entry name" value="B3/B4_tRNA-bd"/>
</dbReference>
<organism evidence="20 21">
    <name type="scientific">Sneathiella marina</name>
    <dbReference type="NCBI Taxonomy" id="2950108"/>
    <lineage>
        <taxon>Bacteria</taxon>
        <taxon>Pseudomonadati</taxon>
        <taxon>Pseudomonadota</taxon>
        <taxon>Alphaproteobacteria</taxon>
        <taxon>Sneathiellales</taxon>
        <taxon>Sneathiellaceae</taxon>
        <taxon>Sneathiella</taxon>
    </lineage>
</organism>
<keyword evidence="8 15" id="KW-0547">Nucleotide-binding</keyword>
<dbReference type="SUPFAM" id="SSF46955">
    <property type="entry name" value="Putative DNA-binding domain"/>
    <property type="match status" value="1"/>
</dbReference>
<dbReference type="InterPro" id="IPR045060">
    <property type="entry name" value="Phe-tRNA-ligase_IIc_bsu"/>
</dbReference>
<dbReference type="InterPro" id="IPR036690">
    <property type="entry name" value="Fdx_antiC-bd_sf"/>
</dbReference>
<dbReference type="Pfam" id="PF03483">
    <property type="entry name" value="B3_4"/>
    <property type="match status" value="1"/>
</dbReference>
<dbReference type="InterPro" id="IPR033714">
    <property type="entry name" value="tRNA_bind_bactPheRS"/>
</dbReference>
<evidence type="ECO:0000313" key="20">
    <source>
        <dbReference type="EMBL" id="USG60965.1"/>
    </source>
</evidence>
<evidence type="ECO:0000256" key="2">
    <source>
        <dbReference type="ARBA" id="ARBA00008653"/>
    </source>
</evidence>
<evidence type="ECO:0000256" key="3">
    <source>
        <dbReference type="ARBA" id="ARBA00011209"/>
    </source>
</evidence>
<dbReference type="SUPFAM" id="SSF50249">
    <property type="entry name" value="Nucleic acid-binding proteins"/>
    <property type="match status" value="1"/>
</dbReference>
<dbReference type="CDD" id="cd00769">
    <property type="entry name" value="PheRS_beta_core"/>
    <property type="match status" value="1"/>
</dbReference>
<dbReference type="CDD" id="cd02796">
    <property type="entry name" value="tRNA_bind_bactPheRS"/>
    <property type="match status" value="1"/>
</dbReference>
<keyword evidence="9 15" id="KW-0067">ATP-binding</keyword>
<dbReference type="GO" id="GO:0004826">
    <property type="term" value="F:phenylalanine-tRNA ligase activity"/>
    <property type="evidence" value="ECO:0007669"/>
    <property type="project" value="UniProtKB-EC"/>
</dbReference>
<evidence type="ECO:0000256" key="9">
    <source>
        <dbReference type="ARBA" id="ARBA00022840"/>
    </source>
</evidence>
<keyword evidence="6 15" id="KW-0436">Ligase</keyword>
<dbReference type="InterPro" id="IPR041616">
    <property type="entry name" value="PheRS_beta_core"/>
</dbReference>
<keyword evidence="21" id="KW-1185">Reference proteome</keyword>
<evidence type="ECO:0000256" key="11">
    <source>
        <dbReference type="ARBA" id="ARBA00022884"/>
    </source>
</evidence>
<evidence type="ECO:0000256" key="6">
    <source>
        <dbReference type="ARBA" id="ARBA00022598"/>
    </source>
</evidence>
<dbReference type="Gene3D" id="3.30.70.380">
    <property type="entry name" value="Ferrodoxin-fold anticodon-binding domain"/>
    <property type="match status" value="1"/>
</dbReference>
<evidence type="ECO:0000256" key="7">
    <source>
        <dbReference type="ARBA" id="ARBA00022723"/>
    </source>
</evidence>
<feature type="domain" description="B5" evidence="19">
    <location>
        <begin position="404"/>
        <end position="479"/>
    </location>
</feature>
<dbReference type="SUPFAM" id="SSF56037">
    <property type="entry name" value="PheT/TilS domain"/>
    <property type="match status" value="1"/>
</dbReference>
<evidence type="ECO:0000256" key="16">
    <source>
        <dbReference type="PROSITE-ProRule" id="PRU00209"/>
    </source>
</evidence>
<keyword evidence="5 16" id="KW-0820">tRNA-binding</keyword>
<dbReference type="EC" id="6.1.1.20" evidence="15"/>
<dbReference type="Pfam" id="PF01588">
    <property type="entry name" value="tRNA_bind"/>
    <property type="match status" value="1"/>
</dbReference>
<proteinExistence type="inferred from homology"/>
<dbReference type="Gene3D" id="3.50.40.10">
    <property type="entry name" value="Phenylalanyl-trna Synthetase, Chain B, domain 3"/>
    <property type="match status" value="1"/>
</dbReference>
<dbReference type="Proteomes" id="UP001056291">
    <property type="component" value="Chromosome"/>
</dbReference>
<reference evidence="20" key="1">
    <citation type="submission" date="2022-06" db="EMBL/GenBank/DDBJ databases">
        <title>Sneathiella actinostolidae sp. nov., isolated from a sea anemonein the Western Pacific Ocean.</title>
        <authorList>
            <person name="Wei M.J."/>
        </authorList>
    </citation>
    <scope>NUCLEOTIDE SEQUENCE</scope>
    <source>
        <strain evidence="20">PHK-P5</strain>
    </source>
</reference>
<evidence type="ECO:0000256" key="10">
    <source>
        <dbReference type="ARBA" id="ARBA00022842"/>
    </source>
</evidence>
<dbReference type="RefSeq" id="WP_251933925.1">
    <property type="nucleotide sequence ID" value="NZ_CP098747.1"/>
</dbReference>
<dbReference type="InterPro" id="IPR005121">
    <property type="entry name" value="Fdx_antiC-bd"/>
</dbReference>
<dbReference type="InterPro" id="IPR005147">
    <property type="entry name" value="tRNA_synthase_B5-dom"/>
</dbReference>
<dbReference type="Gene3D" id="3.30.930.10">
    <property type="entry name" value="Bira Bifunctional Protein, Domain 2"/>
    <property type="match status" value="1"/>
</dbReference>
<feature type="domain" description="TRNA-binding" evidence="17">
    <location>
        <begin position="39"/>
        <end position="148"/>
    </location>
</feature>
<evidence type="ECO:0000259" key="19">
    <source>
        <dbReference type="PROSITE" id="PS51483"/>
    </source>
</evidence>
<dbReference type="HAMAP" id="MF_00283">
    <property type="entry name" value="Phe_tRNA_synth_beta1"/>
    <property type="match status" value="1"/>
</dbReference>
<evidence type="ECO:0000256" key="8">
    <source>
        <dbReference type="ARBA" id="ARBA00022741"/>
    </source>
</evidence>
<dbReference type="InterPro" id="IPR045864">
    <property type="entry name" value="aa-tRNA-synth_II/BPL/LPL"/>
</dbReference>
<evidence type="ECO:0000256" key="14">
    <source>
        <dbReference type="ARBA" id="ARBA00049255"/>
    </source>
</evidence>
<dbReference type="SMART" id="SM00874">
    <property type="entry name" value="B5"/>
    <property type="match status" value="1"/>
</dbReference>
<keyword evidence="7 15" id="KW-0479">Metal-binding</keyword>
<keyword evidence="4 15" id="KW-0963">Cytoplasm</keyword>
<dbReference type="PROSITE" id="PS50886">
    <property type="entry name" value="TRBD"/>
    <property type="match status" value="1"/>
</dbReference>
<evidence type="ECO:0000256" key="1">
    <source>
        <dbReference type="ARBA" id="ARBA00004496"/>
    </source>
</evidence>
<dbReference type="Pfam" id="PF03484">
    <property type="entry name" value="B5"/>
    <property type="match status" value="1"/>
</dbReference>
<evidence type="ECO:0000256" key="4">
    <source>
        <dbReference type="ARBA" id="ARBA00022490"/>
    </source>
</evidence>
<sequence length="803" mass="86253">MKFTISWLKEHLDYTASLDELSEKLTALGLEVEEITDRAKELEAFRVAYVVEAVQHPDADRLRVCKVDTGTEIVQVVCGAPNARTGMKGVFAPSGVYVPGTDLLLKPSKIRGVESNGMLVSEREMGISDEHDGIIELPEDTEIGASFAVLAGLDDPIVEIAITPNHQDALGVYGIARDLAAGGFGTLKDLDLSAVPGQFDSPISVHLNFDADVQGPLPCSKFVGRYIRGVKNGPSPKWLQDKLLAIGLRPISALVDMTNYVTYDLGRPLHVFDADKVDGDIQVRLGEPGEKLLALDGEEYAIGAETCVIADNSRAVGLGGIMGGEETGCTEATTNVFVEAALFDPIRIATSGRKLGIESDARYRFERGVDPAFVESGMEIATRLIMDLCGGEPSNVVVAGTGPEWQKDVDLRKSRVQDLGGVDVPVTEMMEILDKLGFSPKDSGDLIQVSVPSWRMDVDGEADLVEEILRVHGYDNIPTAALPKANVVAKPSVDLPQRRVRMAKRGLANRGMMEAVTWSFLPRSHADLFGGVPDEIVLVNPISADLDAMRPSLLPNLIAAAGRNHARGFNDVSLFEVGSEYHSDQPDGQAMVAGGIRSGQTSERHWAGNGKYFDAYDAKADAVAVLEAVGGPAANAQVVTGAPDWYHPGRSGVLQLGPKNRLAAFGEIHPAVLEAMKVKGPLVGFEVYLDNVPLPRGKSATARPPLSISDFQSVERDFAFEMDVDISADKIIRAARGSDKKLISDVSIFDVYQGEHVAMGKKSVALSVRLQPTDKTLTEEEIDAVAAKVIANVEKASGGHLRH</sequence>
<evidence type="ECO:0000259" key="18">
    <source>
        <dbReference type="PROSITE" id="PS51447"/>
    </source>
</evidence>
<dbReference type="InterPro" id="IPR002547">
    <property type="entry name" value="tRNA-bd_dom"/>
</dbReference>
<dbReference type="Pfam" id="PF17759">
    <property type="entry name" value="tRNA_synthFbeta"/>
    <property type="match status" value="1"/>
</dbReference>
<comment type="subcellular location">
    <subcellularLocation>
        <location evidence="1 15">Cytoplasm</location>
    </subcellularLocation>
</comment>
<protein>
    <recommendedName>
        <fullName evidence="15">Phenylalanine--tRNA ligase beta subunit</fullName>
        <ecNumber evidence="15">6.1.1.20</ecNumber>
    </recommendedName>
    <alternativeName>
        <fullName evidence="15">Phenylalanyl-tRNA synthetase beta subunit</fullName>
        <shortName evidence="15">PheRS</shortName>
    </alternativeName>
</protein>
<name>A0ABY4W179_9PROT</name>
<gene>
    <name evidence="15 20" type="primary">pheT</name>
    <name evidence="20" type="ORF">NBZ79_17550</name>
</gene>
<dbReference type="NCBIfam" id="TIGR00472">
    <property type="entry name" value="pheT_bact"/>
    <property type="match status" value="1"/>
</dbReference>
<feature type="binding site" evidence="15">
    <location>
        <position position="466"/>
    </location>
    <ligand>
        <name>Mg(2+)</name>
        <dbReference type="ChEBI" id="CHEBI:18420"/>
        <note>shared with alpha subunit</note>
    </ligand>
</feature>
<dbReference type="InterPro" id="IPR009061">
    <property type="entry name" value="DNA-bd_dom_put_sf"/>
</dbReference>
<dbReference type="NCBIfam" id="NF045760">
    <property type="entry name" value="YtpR"/>
    <property type="match status" value="1"/>
</dbReference>
<dbReference type="SMART" id="SM00896">
    <property type="entry name" value="FDX-ACB"/>
    <property type="match status" value="1"/>
</dbReference>
<dbReference type="Pfam" id="PF03147">
    <property type="entry name" value="FDX-ACB"/>
    <property type="match status" value="1"/>
</dbReference>
<dbReference type="InterPro" id="IPR004532">
    <property type="entry name" value="Phe-tRNA-ligase_IIc_bsu_bact"/>
</dbReference>
<dbReference type="Gene3D" id="2.40.50.140">
    <property type="entry name" value="Nucleic acid-binding proteins"/>
    <property type="match status" value="1"/>
</dbReference>
<dbReference type="PROSITE" id="PS51483">
    <property type="entry name" value="B5"/>
    <property type="match status" value="1"/>
</dbReference>
<dbReference type="InterPro" id="IPR012340">
    <property type="entry name" value="NA-bd_OB-fold"/>
</dbReference>
<evidence type="ECO:0000313" key="21">
    <source>
        <dbReference type="Proteomes" id="UP001056291"/>
    </source>
</evidence>
<dbReference type="PANTHER" id="PTHR10947">
    <property type="entry name" value="PHENYLALANYL-TRNA SYNTHETASE BETA CHAIN AND LEUCINE-RICH REPEAT-CONTAINING PROTEIN 47"/>
    <property type="match status" value="1"/>
</dbReference>
<keyword evidence="12 15" id="KW-0648">Protein biosynthesis</keyword>
<comment type="similarity">
    <text evidence="2 15">Belongs to the phenylalanyl-tRNA synthetase beta subunit family. Type 1 subfamily.</text>
</comment>
<keyword evidence="11 16" id="KW-0694">RNA-binding</keyword>
<accession>A0ABY4W179</accession>
<keyword evidence="13 15" id="KW-0030">Aminoacyl-tRNA synthetase</keyword>
<feature type="binding site" evidence="15">
    <location>
        <position position="457"/>
    </location>
    <ligand>
        <name>Mg(2+)</name>
        <dbReference type="ChEBI" id="CHEBI:18420"/>
        <note>shared with alpha subunit</note>
    </ligand>
</feature>
<dbReference type="PANTHER" id="PTHR10947:SF0">
    <property type="entry name" value="PHENYLALANINE--TRNA LIGASE BETA SUBUNIT"/>
    <property type="match status" value="1"/>
</dbReference>
<dbReference type="SUPFAM" id="SSF54991">
    <property type="entry name" value="Anticodon-binding domain of PheRS"/>
    <property type="match status" value="1"/>
</dbReference>
<feature type="domain" description="FDX-ACB" evidence="18">
    <location>
        <begin position="709"/>
        <end position="802"/>
    </location>
</feature>
<evidence type="ECO:0000259" key="17">
    <source>
        <dbReference type="PROSITE" id="PS50886"/>
    </source>
</evidence>
<evidence type="ECO:0000256" key="15">
    <source>
        <dbReference type="HAMAP-Rule" id="MF_00283"/>
    </source>
</evidence>
<comment type="cofactor">
    <cofactor evidence="15">
        <name>Mg(2+)</name>
        <dbReference type="ChEBI" id="CHEBI:18420"/>
    </cofactor>
    <text evidence="15">Binds 2 magnesium ions per tetramer.</text>
</comment>
<dbReference type="InterPro" id="IPR020825">
    <property type="entry name" value="Phe-tRNA_synthase-like_B3/B4"/>
</dbReference>
<feature type="binding site" evidence="15">
    <location>
        <position position="467"/>
    </location>
    <ligand>
        <name>Mg(2+)</name>
        <dbReference type="ChEBI" id="CHEBI:18420"/>
        <note>shared with alpha subunit</note>
    </ligand>
</feature>
<evidence type="ECO:0000256" key="13">
    <source>
        <dbReference type="ARBA" id="ARBA00023146"/>
    </source>
</evidence>
<dbReference type="SMART" id="SM00873">
    <property type="entry name" value="B3_4"/>
    <property type="match status" value="1"/>
</dbReference>